<feature type="transmembrane region" description="Helical" evidence="2">
    <location>
        <begin position="33"/>
        <end position="54"/>
    </location>
</feature>
<dbReference type="STRING" id="1123402.SAMN02583745_00749"/>
<feature type="compositionally biased region" description="Low complexity" evidence="1">
    <location>
        <begin position="193"/>
        <end position="204"/>
    </location>
</feature>
<proteinExistence type="predicted"/>
<dbReference type="GO" id="GO:0042834">
    <property type="term" value="F:peptidoglycan binding"/>
    <property type="evidence" value="ECO:0007669"/>
    <property type="project" value="InterPro"/>
</dbReference>
<feature type="compositionally biased region" description="Polar residues" evidence="1">
    <location>
        <begin position="205"/>
        <end position="216"/>
    </location>
</feature>
<keyword evidence="2" id="KW-1133">Transmembrane helix</keyword>
<dbReference type="Pfam" id="PF05036">
    <property type="entry name" value="SPOR"/>
    <property type="match status" value="1"/>
</dbReference>
<dbReference type="InterPro" id="IPR007730">
    <property type="entry name" value="SPOR-like_dom"/>
</dbReference>
<dbReference type="Proteomes" id="UP000242642">
    <property type="component" value="Unassembled WGS sequence"/>
</dbReference>
<evidence type="ECO:0000259" key="3">
    <source>
        <dbReference type="PROSITE" id="PS51724"/>
    </source>
</evidence>
<evidence type="ECO:0000313" key="4">
    <source>
        <dbReference type="EMBL" id="SES86402.1"/>
    </source>
</evidence>
<feature type="region of interest" description="Disordered" evidence="1">
    <location>
        <begin position="269"/>
        <end position="309"/>
    </location>
</feature>
<evidence type="ECO:0000256" key="2">
    <source>
        <dbReference type="SAM" id="Phobius"/>
    </source>
</evidence>
<feature type="compositionally biased region" description="Low complexity" evidence="1">
    <location>
        <begin position="274"/>
        <end position="292"/>
    </location>
</feature>
<accession>A0A1H9ZXA4</accession>
<sequence>MAQRDYISNKNRQVRNGNRRNTSEKHYAGKSPVILIALIVLVLAVFIGGLYFIMNNAPSEEVEKQRLPTASDIPPPPEERWQYISSLESNSAPVTNNENTVQNLEQEALNALIAQQLGTNPQDQTAGQGLPQAQDNVNTTTGLALNPNEPVQPINQPEPATLQPIYTEPLEQAPVTDQSGVTAIPQTDTIITDTTPIIPTGTPPVSDTPQTASTPSLADEQAALEKKRALERQKELEYQYQLEQQALFKKQEQDRIKAEEIIKQNKREAERLAQQQNRPQTQQPQQQQQQPQVAVNNRNSQPVTTNAPAAGWQLQCGSFQDSKRADEVKATLAFKGIQARVVPAGNYNRVMIGPFNNRNQASDAQSRAKSAGAPSCIILAP</sequence>
<name>A0A1H9ZXA4_9GAMM</name>
<feature type="compositionally biased region" description="Polar residues" evidence="1">
    <location>
        <begin position="293"/>
        <end position="307"/>
    </location>
</feature>
<feature type="domain" description="SPOR" evidence="3">
    <location>
        <begin position="306"/>
        <end position="381"/>
    </location>
</feature>
<dbReference type="Gene3D" id="3.30.70.1070">
    <property type="entry name" value="Sporulation related repeat"/>
    <property type="match status" value="1"/>
</dbReference>
<dbReference type="InterPro" id="IPR052521">
    <property type="entry name" value="Cell_div_SPOR-domain"/>
</dbReference>
<feature type="region of interest" description="Disordered" evidence="1">
    <location>
        <begin position="120"/>
        <end position="141"/>
    </location>
</feature>
<dbReference type="GO" id="GO:0051301">
    <property type="term" value="P:cell division"/>
    <property type="evidence" value="ECO:0007669"/>
    <property type="project" value="UniProtKB-KW"/>
</dbReference>
<dbReference type="SUPFAM" id="SSF110997">
    <property type="entry name" value="Sporulation related repeat"/>
    <property type="match status" value="1"/>
</dbReference>
<reference evidence="5" key="1">
    <citation type="submission" date="2016-10" db="EMBL/GenBank/DDBJ databases">
        <authorList>
            <person name="Varghese N."/>
            <person name="Submissions S."/>
        </authorList>
    </citation>
    <scope>NUCLEOTIDE SEQUENCE [LARGE SCALE GENOMIC DNA]</scope>
    <source>
        <strain evidence="5">DSM 18579</strain>
    </source>
</reference>
<keyword evidence="2" id="KW-0472">Membrane</keyword>
<dbReference type="EMBL" id="FOHV01000004">
    <property type="protein sequence ID" value="SES86402.1"/>
    <property type="molecule type" value="Genomic_DNA"/>
</dbReference>
<gene>
    <name evidence="4" type="ORF">SAMN02583745_00749</name>
</gene>
<feature type="compositionally biased region" description="Polar residues" evidence="1">
    <location>
        <begin position="1"/>
        <end position="20"/>
    </location>
</feature>
<feature type="region of interest" description="Disordered" evidence="1">
    <location>
        <begin position="193"/>
        <end position="219"/>
    </location>
</feature>
<dbReference type="PANTHER" id="PTHR38687:SF2">
    <property type="entry name" value="CELL DIVISION PROTEIN FTSN"/>
    <property type="match status" value="1"/>
</dbReference>
<evidence type="ECO:0000313" key="5">
    <source>
        <dbReference type="Proteomes" id="UP000242642"/>
    </source>
</evidence>
<organism evidence="4 5">
    <name type="scientific">Thorsellia anophelis DSM 18579</name>
    <dbReference type="NCBI Taxonomy" id="1123402"/>
    <lineage>
        <taxon>Bacteria</taxon>
        <taxon>Pseudomonadati</taxon>
        <taxon>Pseudomonadota</taxon>
        <taxon>Gammaproteobacteria</taxon>
        <taxon>Enterobacterales</taxon>
        <taxon>Thorselliaceae</taxon>
        <taxon>Thorsellia</taxon>
    </lineage>
</organism>
<keyword evidence="5" id="KW-1185">Reference proteome</keyword>
<evidence type="ECO:0000256" key="1">
    <source>
        <dbReference type="SAM" id="MobiDB-lite"/>
    </source>
</evidence>
<dbReference type="InterPro" id="IPR036680">
    <property type="entry name" value="SPOR-like_sf"/>
</dbReference>
<feature type="region of interest" description="Disordered" evidence="1">
    <location>
        <begin position="1"/>
        <end position="24"/>
    </location>
</feature>
<dbReference type="AlphaFoldDB" id="A0A1H9ZXA4"/>
<protein>
    <submittedName>
        <fullName evidence="4">Cell division protein FtsN</fullName>
    </submittedName>
</protein>
<dbReference type="PANTHER" id="PTHR38687">
    <property type="entry name" value="CELL DIVISION PROTEIN DEDD-RELATED"/>
    <property type="match status" value="1"/>
</dbReference>
<keyword evidence="2" id="KW-0812">Transmembrane</keyword>
<keyword evidence="4" id="KW-0131">Cell cycle</keyword>
<dbReference type="RefSeq" id="WP_093317908.1">
    <property type="nucleotide sequence ID" value="NZ_FOHV01000004.1"/>
</dbReference>
<dbReference type="PROSITE" id="PS51724">
    <property type="entry name" value="SPOR"/>
    <property type="match status" value="1"/>
</dbReference>
<dbReference type="OrthoDB" id="8558195at2"/>
<keyword evidence="4" id="KW-0132">Cell division</keyword>